<feature type="compositionally biased region" description="Polar residues" evidence="3">
    <location>
        <begin position="290"/>
        <end position="300"/>
    </location>
</feature>
<dbReference type="OrthoDB" id="1923159at2759"/>
<dbReference type="GO" id="GO:0004842">
    <property type="term" value="F:ubiquitin-protein transferase activity"/>
    <property type="evidence" value="ECO:0007669"/>
    <property type="project" value="InterPro"/>
</dbReference>
<dbReference type="EMBL" id="CAMAPE010000009">
    <property type="protein sequence ID" value="CAH9075089.1"/>
    <property type="molecule type" value="Genomic_DNA"/>
</dbReference>
<keyword evidence="1" id="KW-0863">Zinc-finger</keyword>
<accession>A0A9P1E3D0</accession>
<dbReference type="Proteomes" id="UP001152484">
    <property type="component" value="Unassembled WGS sequence"/>
</dbReference>
<dbReference type="Pfam" id="PF00076">
    <property type="entry name" value="RRM_1"/>
    <property type="match status" value="1"/>
</dbReference>
<evidence type="ECO:0000259" key="5">
    <source>
        <dbReference type="PROSITE" id="PS50102"/>
    </source>
</evidence>
<dbReference type="InterPro" id="IPR003954">
    <property type="entry name" value="RRM_euk-type"/>
</dbReference>
<keyword evidence="1" id="KW-0862">Zinc</keyword>
<evidence type="ECO:0000313" key="6">
    <source>
        <dbReference type="EMBL" id="CAH9075089.1"/>
    </source>
</evidence>
<comment type="caution">
    <text evidence="6">The sequence shown here is derived from an EMBL/GenBank/DDBJ whole genome shotgun (WGS) entry which is preliminary data.</text>
</comment>
<dbReference type="AlphaFoldDB" id="A0A9P1E3D0"/>
<feature type="region of interest" description="Disordered" evidence="3">
    <location>
        <begin position="290"/>
        <end position="334"/>
    </location>
</feature>
<dbReference type="InterPro" id="IPR001841">
    <property type="entry name" value="Znf_RING"/>
</dbReference>
<dbReference type="Pfam" id="PF14570">
    <property type="entry name" value="zf-RING_4"/>
    <property type="match status" value="1"/>
</dbReference>
<dbReference type="InterPro" id="IPR000504">
    <property type="entry name" value="RRM_dom"/>
</dbReference>
<organism evidence="6 7">
    <name type="scientific">Cuscuta europaea</name>
    <name type="common">European dodder</name>
    <dbReference type="NCBI Taxonomy" id="41803"/>
    <lineage>
        <taxon>Eukaryota</taxon>
        <taxon>Viridiplantae</taxon>
        <taxon>Streptophyta</taxon>
        <taxon>Embryophyta</taxon>
        <taxon>Tracheophyta</taxon>
        <taxon>Spermatophyta</taxon>
        <taxon>Magnoliopsida</taxon>
        <taxon>eudicotyledons</taxon>
        <taxon>Gunneridae</taxon>
        <taxon>Pentapetalae</taxon>
        <taxon>asterids</taxon>
        <taxon>lamiids</taxon>
        <taxon>Solanales</taxon>
        <taxon>Convolvulaceae</taxon>
        <taxon>Cuscuteae</taxon>
        <taxon>Cuscuta</taxon>
        <taxon>Cuscuta subgen. Cuscuta</taxon>
    </lineage>
</organism>
<dbReference type="InterPro" id="IPR012677">
    <property type="entry name" value="Nucleotide-bd_a/b_plait_sf"/>
</dbReference>
<dbReference type="GO" id="GO:0016567">
    <property type="term" value="P:protein ubiquitination"/>
    <property type="evidence" value="ECO:0007669"/>
    <property type="project" value="TreeGrafter"/>
</dbReference>
<protein>
    <recommendedName>
        <fullName evidence="8">CCR4-NOT transcription complex subunit 4</fullName>
    </recommendedName>
</protein>
<gene>
    <name evidence="6" type="ORF">CEURO_LOCUS5476</name>
</gene>
<proteinExistence type="predicted"/>
<evidence type="ECO:0000256" key="3">
    <source>
        <dbReference type="SAM" id="MobiDB-lite"/>
    </source>
</evidence>
<feature type="domain" description="RRM" evidence="5">
    <location>
        <begin position="110"/>
        <end position="196"/>
    </location>
</feature>
<feature type="compositionally biased region" description="Basic and acidic residues" evidence="3">
    <location>
        <begin position="358"/>
        <end position="370"/>
    </location>
</feature>
<dbReference type="SUPFAM" id="SSF57850">
    <property type="entry name" value="RING/U-box"/>
    <property type="match status" value="1"/>
</dbReference>
<evidence type="ECO:0000256" key="2">
    <source>
        <dbReference type="PROSITE-ProRule" id="PRU00176"/>
    </source>
</evidence>
<dbReference type="InterPro" id="IPR039780">
    <property type="entry name" value="Mot2"/>
</dbReference>
<dbReference type="InterPro" id="IPR034261">
    <property type="entry name" value="CNOT4_RRM"/>
</dbReference>
<evidence type="ECO:0008006" key="8">
    <source>
        <dbReference type="Google" id="ProtNLM"/>
    </source>
</evidence>
<dbReference type="PROSITE" id="PS50089">
    <property type="entry name" value="ZF_RING_2"/>
    <property type="match status" value="1"/>
</dbReference>
<dbReference type="InterPro" id="IPR039515">
    <property type="entry name" value="NOT4_mRING-HC-C4C4"/>
</dbReference>
<dbReference type="Gene3D" id="3.30.70.330">
    <property type="match status" value="1"/>
</dbReference>
<evidence type="ECO:0000256" key="1">
    <source>
        <dbReference type="PROSITE-ProRule" id="PRU00175"/>
    </source>
</evidence>
<evidence type="ECO:0000313" key="7">
    <source>
        <dbReference type="Proteomes" id="UP001152484"/>
    </source>
</evidence>
<dbReference type="FunFam" id="3.30.70.330:FF:000161">
    <property type="entry name" value="RNA binding (RRM/RBD/RNP motifs) family protein"/>
    <property type="match status" value="1"/>
</dbReference>
<dbReference type="PANTHER" id="PTHR12603:SF36">
    <property type="entry name" value="RNA BINDING (RRM_RBD_RNP MOTIFS) FAMILY PROTEIN"/>
    <property type="match status" value="1"/>
</dbReference>
<reference evidence="6" key="1">
    <citation type="submission" date="2022-07" db="EMBL/GenBank/DDBJ databases">
        <authorList>
            <person name="Macas J."/>
            <person name="Novak P."/>
            <person name="Neumann P."/>
        </authorList>
    </citation>
    <scope>NUCLEOTIDE SEQUENCE</scope>
</reference>
<dbReference type="SUPFAM" id="SSF54928">
    <property type="entry name" value="RNA-binding domain, RBD"/>
    <property type="match status" value="1"/>
</dbReference>
<dbReference type="Gene3D" id="3.30.40.10">
    <property type="entry name" value="Zinc/RING finger domain, C3HC4 (zinc finger)"/>
    <property type="match status" value="1"/>
</dbReference>
<dbReference type="GO" id="GO:0003723">
    <property type="term" value="F:RNA binding"/>
    <property type="evidence" value="ECO:0007669"/>
    <property type="project" value="UniProtKB-UniRule"/>
</dbReference>
<dbReference type="CDD" id="cd12438">
    <property type="entry name" value="RRM_CNOT4"/>
    <property type="match status" value="1"/>
</dbReference>
<dbReference type="CDD" id="cd16618">
    <property type="entry name" value="mRING-HC-C4C4_CNOT4"/>
    <property type="match status" value="1"/>
</dbReference>
<feature type="domain" description="RING-type" evidence="4">
    <location>
        <begin position="9"/>
        <end position="57"/>
    </location>
</feature>
<dbReference type="InterPro" id="IPR035979">
    <property type="entry name" value="RBD_domain_sf"/>
</dbReference>
<name>A0A9P1E3D0_CUSEU</name>
<feature type="region of interest" description="Disordered" evidence="3">
    <location>
        <begin position="355"/>
        <end position="384"/>
    </location>
</feature>
<evidence type="ECO:0000259" key="4">
    <source>
        <dbReference type="PROSITE" id="PS50089"/>
    </source>
</evidence>
<dbReference type="PANTHER" id="PTHR12603">
    <property type="entry name" value="CCR4-NOT TRANSCRIPTION COMPLEX RELATED"/>
    <property type="match status" value="1"/>
</dbReference>
<dbReference type="InterPro" id="IPR013083">
    <property type="entry name" value="Znf_RING/FYVE/PHD"/>
</dbReference>
<keyword evidence="2" id="KW-0694">RNA-binding</keyword>
<dbReference type="GO" id="GO:0030014">
    <property type="term" value="C:CCR4-NOT complex"/>
    <property type="evidence" value="ECO:0007669"/>
    <property type="project" value="InterPro"/>
</dbReference>
<sequence length="972" mass="106852">MSDQGEKTCPLCAEEMDLTDQQLKPCKCGYEICIWCWHHIMDMAEKDESEGRCPACRTPYNKEKIVGTAPNCEKMVAEMSMEKKLKSHKGKGKTSESRKQLCSVRVIQRNLVYIVGLPLNLADEDILQHKEYFGQYGKVLKVSISRTAAGAIQQFPNNTCSVYITYSKEDEAVRCIQSVHGFLLDGKPLKACFGTTKYCHAWVRNVPCTNPDCLYLHEIGSQEDSFTKDEIISVYTRNRVQQVTGVTNSVQRRSGTILPPPADNYCNNSLASAAKPISKASASNSATTVIISPPDSSSGRSAVLPAGASWGTRSSNNQPPPSSSPYSNGPLKTKPEISNCSATFSAAVVSTSQSSLHAADRDKQPAHVDEISNNQNRSKIETPEPSMQQHLEVDDQDCVTETPSSPVPPLSSSMIDQINIQSSASGKAKHTSDMHDTAIFLAEAPDQRIHKLCTDVSSLTIDRHQWSPLSSHFDKPRDILTSEGRTTIKHDKSDSIVNLQMQGVATQESGEDISNIGLPQNPLMSFSSLSWSPLLTNNSGSDNENVHNVDRKCDSLLETSSSLEFFSGYKENIDSYADRKCDSLLETSSSLEFSSGYKENVDSYADQRNNANSFEGETATADMGESSIISNILSLDFDPWNAPLTSPQNLSNLRLSNSLKLHTSNQSRFSFAREDKSIKPAPGPIPEASLGHIQQSFNHPLNHDLSNIRNIQDNHGTQRGFSLINNEDYNISLRSYPTLLPNNVPVSRPQMSAPPGFSAPNRAPPPGFTSHERVNKNFSFVSGDQLLDSAVLQNHYQNPPANLILDNDGIELLDPAILAVVTEKIPIHSGANNSSVGLDLGQSFPTQQINNFENELRLQLLMQQSLPTQHQNHWLADGLENFSPFHEAYGLPPSNISPFTQFSVSQSRGPVMSNGHWDVRNGGVNSVNDLGMAEILRSERMGGLNNVYHGGYDDTKFSNPNSGNFYNRTFGI</sequence>
<dbReference type="SMART" id="SM00360">
    <property type="entry name" value="RRM"/>
    <property type="match status" value="1"/>
</dbReference>
<keyword evidence="7" id="KW-1185">Reference proteome</keyword>
<dbReference type="PROSITE" id="PS50102">
    <property type="entry name" value="RRM"/>
    <property type="match status" value="1"/>
</dbReference>
<dbReference type="GO" id="GO:0008270">
    <property type="term" value="F:zinc ion binding"/>
    <property type="evidence" value="ECO:0007669"/>
    <property type="project" value="UniProtKB-KW"/>
</dbReference>
<keyword evidence="1" id="KW-0479">Metal-binding</keyword>
<dbReference type="SMART" id="SM00361">
    <property type="entry name" value="RRM_1"/>
    <property type="match status" value="1"/>
</dbReference>